<evidence type="ECO:0000256" key="1">
    <source>
        <dbReference type="ARBA" id="ARBA00006672"/>
    </source>
</evidence>
<keyword evidence="2 4" id="KW-0479">Metal-binding</keyword>
<evidence type="ECO:0000313" key="10">
    <source>
        <dbReference type="Proteomes" id="UP000245119"/>
    </source>
</evidence>
<dbReference type="Pfam" id="PF13920">
    <property type="entry name" value="zf-C3HC4_3"/>
    <property type="match status" value="1"/>
</dbReference>
<dbReference type="PROSITE" id="PS50143">
    <property type="entry name" value="BIR_REPEAT_2"/>
    <property type="match status" value="2"/>
</dbReference>
<dbReference type="InterPro" id="IPR017896">
    <property type="entry name" value="4Fe4S_Fe-S-bd"/>
</dbReference>
<feature type="compositionally biased region" description="Polar residues" evidence="6">
    <location>
        <begin position="545"/>
        <end position="562"/>
    </location>
</feature>
<evidence type="ECO:0008006" key="11">
    <source>
        <dbReference type="Google" id="ProtNLM"/>
    </source>
</evidence>
<evidence type="ECO:0000256" key="2">
    <source>
        <dbReference type="ARBA" id="ARBA00022771"/>
    </source>
</evidence>
<dbReference type="Gene3D" id="1.10.1170.10">
    <property type="entry name" value="Inhibitor Of Apoptosis Protein (2mihbC-IAP-1), Chain A"/>
    <property type="match status" value="3"/>
</dbReference>
<evidence type="ECO:0000259" key="8">
    <source>
        <dbReference type="PROSITE" id="PS51379"/>
    </source>
</evidence>
<dbReference type="PANTHER" id="PTHR10044:SF139">
    <property type="entry name" value="DEATH-ASSOCIATED INHIBITOR OF APOPTOSIS 2"/>
    <property type="match status" value="1"/>
</dbReference>
<evidence type="ECO:0000256" key="6">
    <source>
        <dbReference type="SAM" id="MobiDB-lite"/>
    </source>
</evidence>
<dbReference type="GO" id="GO:0008270">
    <property type="term" value="F:zinc ion binding"/>
    <property type="evidence" value="ECO:0007669"/>
    <property type="project" value="UniProtKB-KW"/>
</dbReference>
<sequence>MDCHSSPFLTPEFRRLSTFQGTPSGVFNKFLKNSPLKFVEAGFQRGLTDDEVVCPDCRASYKNWEGESPIGVHRVISPNCPFVNPPAVEDATESPGSLQELVGRDVRRRLFQASPKSDFTSAIAVRNTIKHPIRPKCGGYEMHLASCRLQTYPEMSSRNEEWAENGFVYRPETQDVQCIYCGVKCVLSDCPKVTHQNVSRNCAFVLLYDVGNISREDEKTIRTKYFLQTQKSEPLCSQNFAIVHPHFEDINVRKATYEHWPFLVAELFSADLMAAAGFYYTGYLDKVTCYACGVAFHDWRVDADVWTHHASASPKCHHVVQEKNSDFIQKAAQTKLIVKVIRPEGREDGVPGSRTLDVDAIQAAYARQYTKEQILHAVTKYFVMTSKFPTEKLLMGILIAADENNDARRKLRHDLHIQETAVQAKDQELQTKDQALQTKDQALQTKDQALQAKNRALHIKDQVIQEVILEKNQVIQEKDRAMQEVIEEKDRAMQEVIQKDRAMQEKDRAMKEMDRTMQMELDLKNQEIERLRQQVKNLVAFNNSHQPSSQLHATSEGQQQAGCQERDNIPSPITCKVCLSAESSTIFMPCSHVSTCTECAITLYSKRQPCPVCRGKIEKTLPAFIS</sequence>
<feature type="region of interest" description="Disordered" evidence="6">
    <location>
        <begin position="545"/>
        <end position="565"/>
    </location>
</feature>
<keyword evidence="5" id="KW-0175">Coiled coil</keyword>
<dbReference type="PANTHER" id="PTHR10044">
    <property type="entry name" value="INHIBITOR OF APOPTOSIS"/>
    <property type="match status" value="1"/>
</dbReference>
<proteinExistence type="inferred from homology"/>
<dbReference type="CDD" id="cd00022">
    <property type="entry name" value="BIR"/>
    <property type="match status" value="1"/>
</dbReference>
<evidence type="ECO:0000313" key="9">
    <source>
        <dbReference type="EMBL" id="PVD20709.1"/>
    </source>
</evidence>
<protein>
    <recommendedName>
        <fullName evidence="11">RING-type domain-containing protein</fullName>
    </recommendedName>
</protein>
<dbReference type="SUPFAM" id="SSF57924">
    <property type="entry name" value="Inhibitor of apoptosis (IAP) repeat"/>
    <property type="match status" value="3"/>
</dbReference>
<organism evidence="9 10">
    <name type="scientific">Pomacea canaliculata</name>
    <name type="common">Golden apple snail</name>
    <dbReference type="NCBI Taxonomy" id="400727"/>
    <lineage>
        <taxon>Eukaryota</taxon>
        <taxon>Metazoa</taxon>
        <taxon>Spiralia</taxon>
        <taxon>Lophotrochozoa</taxon>
        <taxon>Mollusca</taxon>
        <taxon>Gastropoda</taxon>
        <taxon>Caenogastropoda</taxon>
        <taxon>Architaenioglossa</taxon>
        <taxon>Ampullarioidea</taxon>
        <taxon>Ampullariidae</taxon>
        <taxon>Pomacea</taxon>
    </lineage>
</organism>
<evidence type="ECO:0000256" key="5">
    <source>
        <dbReference type="SAM" id="Coils"/>
    </source>
</evidence>
<dbReference type="STRING" id="400727.A0A2T7NHQ5"/>
<feature type="domain" description="RING-type" evidence="7">
    <location>
        <begin position="575"/>
        <end position="614"/>
    </location>
</feature>
<dbReference type="PROSITE" id="PS50089">
    <property type="entry name" value="ZF_RING_2"/>
    <property type="match status" value="1"/>
</dbReference>
<dbReference type="InterPro" id="IPR001370">
    <property type="entry name" value="BIR_rpt"/>
</dbReference>
<dbReference type="InterPro" id="IPR050784">
    <property type="entry name" value="IAP"/>
</dbReference>
<keyword evidence="3" id="KW-0862">Zinc</keyword>
<dbReference type="EMBL" id="PZQS01000012">
    <property type="protein sequence ID" value="PVD20709.1"/>
    <property type="molecule type" value="Genomic_DNA"/>
</dbReference>
<keyword evidence="2 4" id="KW-0863">Zinc-finger</keyword>
<dbReference type="Pfam" id="PF00653">
    <property type="entry name" value="BIR"/>
    <property type="match status" value="3"/>
</dbReference>
<feature type="domain" description="4Fe-4S ferredoxin-type" evidence="8">
    <location>
        <begin position="169"/>
        <end position="200"/>
    </location>
</feature>
<dbReference type="Gene3D" id="3.30.40.10">
    <property type="entry name" value="Zinc/RING finger domain, C3HC4 (zinc finger)"/>
    <property type="match status" value="1"/>
</dbReference>
<dbReference type="OrthoDB" id="6144528at2759"/>
<evidence type="ECO:0000259" key="7">
    <source>
        <dbReference type="PROSITE" id="PS50089"/>
    </source>
</evidence>
<dbReference type="InterPro" id="IPR011029">
    <property type="entry name" value="DEATH-like_dom_sf"/>
</dbReference>
<dbReference type="OMA" id="QHAIASP"/>
<dbReference type="GO" id="GO:0005634">
    <property type="term" value="C:nucleus"/>
    <property type="evidence" value="ECO:0007669"/>
    <property type="project" value="TreeGrafter"/>
</dbReference>
<evidence type="ECO:0000256" key="4">
    <source>
        <dbReference type="PROSITE-ProRule" id="PRU00175"/>
    </source>
</evidence>
<dbReference type="PROSITE" id="PS51379">
    <property type="entry name" value="4FE4S_FER_2"/>
    <property type="match status" value="1"/>
</dbReference>
<gene>
    <name evidence="9" type="ORF">C0Q70_18868</name>
</gene>
<dbReference type="SMART" id="SM00238">
    <property type="entry name" value="BIR"/>
    <property type="match status" value="3"/>
</dbReference>
<accession>A0A2T7NHQ5</accession>
<dbReference type="GO" id="GO:0005737">
    <property type="term" value="C:cytoplasm"/>
    <property type="evidence" value="ECO:0007669"/>
    <property type="project" value="TreeGrafter"/>
</dbReference>
<dbReference type="InterPro" id="IPR013083">
    <property type="entry name" value="Znf_RING/FYVE/PHD"/>
</dbReference>
<comment type="similarity">
    <text evidence="1">Belongs to the IAP family.</text>
</comment>
<dbReference type="AlphaFoldDB" id="A0A2T7NHQ5"/>
<keyword evidence="10" id="KW-1185">Reference proteome</keyword>
<comment type="caution">
    <text evidence="9">The sequence shown here is derived from an EMBL/GenBank/DDBJ whole genome shotgun (WGS) entry which is preliminary data.</text>
</comment>
<reference evidence="9 10" key="1">
    <citation type="submission" date="2018-04" db="EMBL/GenBank/DDBJ databases">
        <title>The genome of golden apple snail Pomacea canaliculata provides insight into stress tolerance and invasive adaptation.</title>
        <authorList>
            <person name="Liu C."/>
            <person name="Liu B."/>
            <person name="Ren Y."/>
            <person name="Zhang Y."/>
            <person name="Wang H."/>
            <person name="Li S."/>
            <person name="Jiang F."/>
            <person name="Yin L."/>
            <person name="Zhang G."/>
            <person name="Qian W."/>
            <person name="Fan W."/>
        </authorList>
    </citation>
    <scope>NUCLEOTIDE SEQUENCE [LARGE SCALE GENOMIC DNA]</scope>
    <source>
        <strain evidence="9">SZHN2017</strain>
        <tissue evidence="9">Muscle</tissue>
    </source>
</reference>
<name>A0A2T7NHQ5_POMCA</name>
<dbReference type="InterPro" id="IPR001841">
    <property type="entry name" value="Znf_RING"/>
</dbReference>
<dbReference type="Proteomes" id="UP000245119">
    <property type="component" value="Linkage Group LG12"/>
</dbReference>
<evidence type="ECO:0000256" key="3">
    <source>
        <dbReference type="ARBA" id="ARBA00022833"/>
    </source>
</evidence>
<dbReference type="Gene3D" id="1.10.8.10">
    <property type="entry name" value="DNA helicase RuvA subunit, C-terminal domain"/>
    <property type="match status" value="1"/>
</dbReference>
<feature type="coiled-coil region" evidence="5">
    <location>
        <begin position="464"/>
        <end position="541"/>
    </location>
</feature>
<dbReference type="SMART" id="SM00184">
    <property type="entry name" value="RING"/>
    <property type="match status" value="1"/>
</dbReference>
<dbReference type="Gene3D" id="1.10.533.10">
    <property type="entry name" value="Death Domain, Fas"/>
    <property type="match status" value="1"/>
</dbReference>